<dbReference type="SUPFAM" id="SSF48264">
    <property type="entry name" value="Cytochrome P450"/>
    <property type="match status" value="1"/>
</dbReference>
<proteinExistence type="inferred from homology"/>
<keyword evidence="8" id="KW-0285">Flavoprotein</keyword>
<evidence type="ECO:0000256" key="14">
    <source>
        <dbReference type="ARBA" id="ARBA00023004"/>
    </source>
</evidence>
<evidence type="ECO:0000256" key="8">
    <source>
        <dbReference type="ARBA" id="ARBA00022630"/>
    </source>
</evidence>
<dbReference type="PRINTS" id="PR00463">
    <property type="entry name" value="EP450I"/>
</dbReference>
<dbReference type="InterPro" id="IPR050121">
    <property type="entry name" value="Cytochrome_P450_monoxygenase"/>
</dbReference>
<dbReference type="AlphaFoldDB" id="A0A550CPN6"/>
<dbReference type="STRING" id="97359.A0A550CPN6"/>
<evidence type="ECO:0000256" key="12">
    <source>
        <dbReference type="ARBA" id="ARBA00022857"/>
    </source>
</evidence>
<keyword evidence="13 17" id="KW-0560">Oxidoreductase</keyword>
<keyword evidence="12" id="KW-0521">NADP</keyword>
<dbReference type="GO" id="GO:0005506">
    <property type="term" value="F:iron ion binding"/>
    <property type="evidence" value="ECO:0007669"/>
    <property type="project" value="InterPro"/>
</dbReference>
<dbReference type="InterPro" id="IPR036396">
    <property type="entry name" value="Cyt_P450_sf"/>
</dbReference>
<evidence type="ECO:0000256" key="2">
    <source>
        <dbReference type="ARBA" id="ARBA00001971"/>
    </source>
</evidence>
<accession>A0A550CPN6</accession>
<dbReference type="InterPro" id="IPR017972">
    <property type="entry name" value="Cyt_P450_CS"/>
</dbReference>
<evidence type="ECO:0000256" key="15">
    <source>
        <dbReference type="ARBA" id="ARBA00023033"/>
    </source>
</evidence>
<sequence length="461" mass="51824">MTSQIPQPAGWPFIGNVLDIVTSFSCESFHRLAQQHGEIYQLNLLGRKLILVSSHALVDELSDDKRFKKAVGGALMEARDLLHDGLFTAFNHEANWAVAHRLLSPSFRTSAVQQTFDGMREICADLVGKWMQNDDRAPIDLTIDFTRLALDTIAYCTMSYRMNSFATDEPPRFSEAMSAFLRECNGRANRPYLLNILMRGRNAAYCSNIEYMRGVAKAIIAERQCGVRKGQQDLLHALINGRDPKTKGGLSDSEIADNVLTFLLAGHETTSATMSFAIYYLIKYPDVLRKLQAEIYAVVGDQSIEYEDLARLHYLTAVLRETLRLQPPAFVRVVYSVEDTTVAGGKYAIAAGSGIALLIRETQRDPAVWGTDANEFCPERMMNGRFERLPPNAWQPFGYGARGCIGKNFSWQEMKLVLCTLVQQFDLALADPAYELELSQAMTIKPKNLSIRALPKRRKWC</sequence>
<dbReference type="PROSITE" id="PS00086">
    <property type="entry name" value="CYTOCHROME_P450"/>
    <property type="match status" value="1"/>
</dbReference>
<name>A0A550CPN6_9AGAR</name>
<evidence type="ECO:0000256" key="7">
    <source>
        <dbReference type="ARBA" id="ARBA00022617"/>
    </source>
</evidence>
<evidence type="ECO:0000256" key="1">
    <source>
        <dbReference type="ARBA" id="ARBA00001917"/>
    </source>
</evidence>
<dbReference type="Proteomes" id="UP000320762">
    <property type="component" value="Unassembled WGS sequence"/>
</dbReference>
<dbReference type="FunFam" id="1.10.630.10:FF:000040">
    <property type="entry name" value="Bifunctional cytochrome P450/NADPH--P450 reductase"/>
    <property type="match status" value="1"/>
</dbReference>
<evidence type="ECO:0000313" key="19">
    <source>
        <dbReference type="Proteomes" id="UP000320762"/>
    </source>
</evidence>
<dbReference type="Gene3D" id="1.10.630.10">
    <property type="entry name" value="Cytochrome P450"/>
    <property type="match status" value="1"/>
</dbReference>
<keyword evidence="6" id="KW-0813">Transport</keyword>
<evidence type="ECO:0000256" key="11">
    <source>
        <dbReference type="ARBA" id="ARBA00022827"/>
    </source>
</evidence>
<keyword evidence="14 16" id="KW-0408">Iron</keyword>
<dbReference type="PANTHER" id="PTHR24305:SF108">
    <property type="entry name" value="P450, PUTATIVE (EUROFUNG)-RELATED"/>
    <property type="match status" value="1"/>
</dbReference>
<organism evidence="18 19">
    <name type="scientific">Schizophyllum amplum</name>
    <dbReference type="NCBI Taxonomy" id="97359"/>
    <lineage>
        <taxon>Eukaryota</taxon>
        <taxon>Fungi</taxon>
        <taxon>Dikarya</taxon>
        <taxon>Basidiomycota</taxon>
        <taxon>Agaricomycotina</taxon>
        <taxon>Agaricomycetes</taxon>
        <taxon>Agaricomycetidae</taxon>
        <taxon>Agaricales</taxon>
        <taxon>Schizophyllaceae</taxon>
        <taxon>Schizophyllum</taxon>
    </lineage>
</organism>
<comment type="pathway">
    <text evidence="4">Secondary metabolite biosynthesis.</text>
</comment>
<dbReference type="PANTHER" id="PTHR24305">
    <property type="entry name" value="CYTOCHROME P450"/>
    <property type="match status" value="1"/>
</dbReference>
<evidence type="ECO:0000256" key="9">
    <source>
        <dbReference type="ARBA" id="ARBA00022643"/>
    </source>
</evidence>
<evidence type="ECO:0000313" key="18">
    <source>
        <dbReference type="EMBL" id="TRM66771.1"/>
    </source>
</evidence>
<keyword evidence="10 16" id="KW-0479">Metal-binding</keyword>
<dbReference type="GO" id="GO:0016705">
    <property type="term" value="F:oxidoreductase activity, acting on paired donors, with incorporation or reduction of molecular oxygen"/>
    <property type="evidence" value="ECO:0007669"/>
    <property type="project" value="InterPro"/>
</dbReference>
<keyword evidence="7 16" id="KW-0349">Heme</keyword>
<dbReference type="CDD" id="cd11068">
    <property type="entry name" value="CYP120A1"/>
    <property type="match status" value="1"/>
</dbReference>
<comment type="cofactor">
    <cofactor evidence="1">
        <name>FMN</name>
        <dbReference type="ChEBI" id="CHEBI:58210"/>
    </cofactor>
</comment>
<evidence type="ECO:0000256" key="4">
    <source>
        <dbReference type="ARBA" id="ARBA00005179"/>
    </source>
</evidence>
<evidence type="ECO:0000256" key="5">
    <source>
        <dbReference type="ARBA" id="ARBA00010018"/>
    </source>
</evidence>
<evidence type="ECO:0000256" key="10">
    <source>
        <dbReference type="ARBA" id="ARBA00022723"/>
    </source>
</evidence>
<evidence type="ECO:0000256" key="17">
    <source>
        <dbReference type="RuleBase" id="RU000461"/>
    </source>
</evidence>
<evidence type="ECO:0000256" key="16">
    <source>
        <dbReference type="PIRSR" id="PIRSR602401-1"/>
    </source>
</evidence>
<dbReference type="InterPro" id="IPR002401">
    <property type="entry name" value="Cyt_P450_E_grp-I"/>
</dbReference>
<gene>
    <name evidence="18" type="ORF">BD626DRAFT_483748</name>
</gene>
<dbReference type="EMBL" id="VDMD01000003">
    <property type="protein sequence ID" value="TRM66771.1"/>
    <property type="molecule type" value="Genomic_DNA"/>
</dbReference>
<evidence type="ECO:0000256" key="6">
    <source>
        <dbReference type="ARBA" id="ARBA00022448"/>
    </source>
</evidence>
<comment type="similarity">
    <text evidence="5">In the N-terminal section; belongs to the cytochrome P450 family.</text>
</comment>
<feature type="binding site" description="axial binding residue" evidence="16">
    <location>
        <position position="404"/>
    </location>
    <ligand>
        <name>heme</name>
        <dbReference type="ChEBI" id="CHEBI:30413"/>
    </ligand>
    <ligandPart>
        <name>Fe</name>
        <dbReference type="ChEBI" id="CHEBI:18248"/>
    </ligandPart>
</feature>
<dbReference type="OrthoDB" id="1470350at2759"/>
<reference evidence="18 19" key="1">
    <citation type="journal article" date="2019" name="New Phytol.">
        <title>Comparative genomics reveals unique wood-decay strategies and fruiting body development in the Schizophyllaceae.</title>
        <authorList>
            <person name="Almasi E."/>
            <person name="Sahu N."/>
            <person name="Krizsan K."/>
            <person name="Balint B."/>
            <person name="Kovacs G.M."/>
            <person name="Kiss B."/>
            <person name="Cseklye J."/>
            <person name="Drula E."/>
            <person name="Henrissat B."/>
            <person name="Nagy I."/>
            <person name="Chovatia M."/>
            <person name="Adam C."/>
            <person name="LaButti K."/>
            <person name="Lipzen A."/>
            <person name="Riley R."/>
            <person name="Grigoriev I.V."/>
            <person name="Nagy L.G."/>
        </authorList>
    </citation>
    <scope>NUCLEOTIDE SEQUENCE [LARGE SCALE GENOMIC DNA]</scope>
    <source>
        <strain evidence="18 19">NL-1724</strain>
    </source>
</reference>
<keyword evidence="11" id="KW-0274">FAD</keyword>
<comment type="similarity">
    <text evidence="17">Belongs to the cytochrome P450 family.</text>
</comment>
<dbReference type="InterPro" id="IPR001128">
    <property type="entry name" value="Cyt_P450"/>
</dbReference>
<keyword evidence="15 17" id="KW-0503">Monooxygenase</keyword>
<keyword evidence="9" id="KW-0288">FMN</keyword>
<comment type="cofactor">
    <cofactor evidence="3">
        <name>FAD</name>
        <dbReference type="ChEBI" id="CHEBI:57692"/>
    </cofactor>
</comment>
<evidence type="ECO:0000256" key="13">
    <source>
        <dbReference type="ARBA" id="ARBA00023002"/>
    </source>
</evidence>
<dbReference type="PRINTS" id="PR00385">
    <property type="entry name" value="P450"/>
</dbReference>
<keyword evidence="19" id="KW-1185">Reference proteome</keyword>
<evidence type="ECO:0000256" key="3">
    <source>
        <dbReference type="ARBA" id="ARBA00001974"/>
    </source>
</evidence>
<dbReference type="GO" id="GO:0020037">
    <property type="term" value="F:heme binding"/>
    <property type="evidence" value="ECO:0007669"/>
    <property type="project" value="InterPro"/>
</dbReference>
<comment type="cofactor">
    <cofactor evidence="2 16">
        <name>heme</name>
        <dbReference type="ChEBI" id="CHEBI:30413"/>
    </cofactor>
</comment>
<protein>
    <submittedName>
        <fullName evidence="18">Cytochrome P450</fullName>
    </submittedName>
</protein>
<dbReference type="Pfam" id="PF00067">
    <property type="entry name" value="p450"/>
    <property type="match status" value="1"/>
</dbReference>
<dbReference type="GO" id="GO:0004497">
    <property type="term" value="F:monooxygenase activity"/>
    <property type="evidence" value="ECO:0007669"/>
    <property type="project" value="UniProtKB-KW"/>
</dbReference>
<comment type="caution">
    <text evidence="18">The sequence shown here is derived from an EMBL/GenBank/DDBJ whole genome shotgun (WGS) entry which is preliminary data.</text>
</comment>